<feature type="transmembrane region" description="Helical" evidence="8">
    <location>
        <begin position="303"/>
        <end position="323"/>
    </location>
</feature>
<proteinExistence type="predicted"/>
<evidence type="ECO:0000256" key="2">
    <source>
        <dbReference type="ARBA" id="ARBA00022448"/>
    </source>
</evidence>
<name>A0ABQ6I6U2_9MICO</name>
<accession>A0ABQ6I6U2</accession>
<dbReference type="CDD" id="cd06173">
    <property type="entry name" value="MFS_MefA_like"/>
    <property type="match status" value="1"/>
</dbReference>
<evidence type="ECO:0000313" key="11">
    <source>
        <dbReference type="Proteomes" id="UP001157091"/>
    </source>
</evidence>
<feature type="region of interest" description="Disordered" evidence="7">
    <location>
        <begin position="204"/>
        <end position="225"/>
    </location>
</feature>
<feature type="domain" description="Major facilitator superfamily (MFS) profile" evidence="9">
    <location>
        <begin position="242"/>
        <end position="433"/>
    </location>
</feature>
<dbReference type="InterPro" id="IPR020846">
    <property type="entry name" value="MFS_dom"/>
</dbReference>
<evidence type="ECO:0000256" key="3">
    <source>
        <dbReference type="ARBA" id="ARBA00022475"/>
    </source>
</evidence>
<dbReference type="InterPro" id="IPR036259">
    <property type="entry name" value="MFS_trans_sf"/>
</dbReference>
<keyword evidence="5 8" id="KW-1133">Transmembrane helix</keyword>
<comment type="caution">
    <text evidence="10">The sequence shown here is derived from an EMBL/GenBank/DDBJ whole genome shotgun (WGS) entry which is preliminary data.</text>
</comment>
<dbReference type="Proteomes" id="UP001157091">
    <property type="component" value="Unassembled WGS sequence"/>
</dbReference>
<evidence type="ECO:0000256" key="1">
    <source>
        <dbReference type="ARBA" id="ARBA00004651"/>
    </source>
</evidence>
<evidence type="ECO:0000256" key="6">
    <source>
        <dbReference type="ARBA" id="ARBA00023136"/>
    </source>
</evidence>
<evidence type="ECO:0000256" key="4">
    <source>
        <dbReference type="ARBA" id="ARBA00022692"/>
    </source>
</evidence>
<dbReference type="PROSITE" id="PS50850">
    <property type="entry name" value="MFS"/>
    <property type="match status" value="1"/>
</dbReference>
<dbReference type="InterPro" id="IPR010290">
    <property type="entry name" value="TM_effector"/>
</dbReference>
<feature type="transmembrane region" description="Helical" evidence="8">
    <location>
        <begin position="399"/>
        <end position="421"/>
    </location>
</feature>
<dbReference type="PANTHER" id="PTHR23513">
    <property type="entry name" value="INTEGRAL MEMBRANE EFFLUX PROTEIN-RELATED"/>
    <property type="match status" value="1"/>
</dbReference>
<feature type="transmembrane region" description="Helical" evidence="8">
    <location>
        <begin position="279"/>
        <end position="296"/>
    </location>
</feature>
<feature type="transmembrane region" description="Helical" evidence="8">
    <location>
        <begin position="329"/>
        <end position="352"/>
    </location>
</feature>
<evidence type="ECO:0000256" key="5">
    <source>
        <dbReference type="ARBA" id="ARBA00022989"/>
    </source>
</evidence>
<dbReference type="EMBL" id="BSUK01000001">
    <property type="protein sequence ID" value="GMA25937.1"/>
    <property type="molecule type" value="Genomic_DNA"/>
</dbReference>
<dbReference type="PANTHER" id="PTHR23513:SF6">
    <property type="entry name" value="MAJOR FACILITATOR SUPERFAMILY ASSOCIATED DOMAIN-CONTAINING PROTEIN"/>
    <property type="match status" value="1"/>
</dbReference>
<organism evidence="10 11">
    <name type="scientific">Luteimicrobium album</name>
    <dbReference type="NCBI Taxonomy" id="1054550"/>
    <lineage>
        <taxon>Bacteria</taxon>
        <taxon>Bacillati</taxon>
        <taxon>Actinomycetota</taxon>
        <taxon>Actinomycetes</taxon>
        <taxon>Micrococcales</taxon>
        <taxon>Luteimicrobium</taxon>
    </lineage>
</organism>
<keyword evidence="6 8" id="KW-0472">Membrane</keyword>
<evidence type="ECO:0000259" key="9">
    <source>
        <dbReference type="PROSITE" id="PS50850"/>
    </source>
</evidence>
<keyword evidence="2" id="KW-0813">Transport</keyword>
<dbReference type="SUPFAM" id="SSF103473">
    <property type="entry name" value="MFS general substrate transporter"/>
    <property type="match status" value="1"/>
</dbReference>
<feature type="transmembrane region" description="Helical" evidence="8">
    <location>
        <begin position="171"/>
        <end position="196"/>
    </location>
</feature>
<dbReference type="Pfam" id="PF05977">
    <property type="entry name" value="MFS_3"/>
    <property type="match status" value="1"/>
</dbReference>
<feature type="transmembrane region" description="Helical" evidence="8">
    <location>
        <begin position="373"/>
        <end position="393"/>
    </location>
</feature>
<reference evidence="11" key="1">
    <citation type="journal article" date="2019" name="Int. J. Syst. Evol. Microbiol.">
        <title>The Global Catalogue of Microorganisms (GCM) 10K type strain sequencing project: providing services to taxonomists for standard genome sequencing and annotation.</title>
        <authorList>
            <consortium name="The Broad Institute Genomics Platform"/>
            <consortium name="The Broad Institute Genome Sequencing Center for Infectious Disease"/>
            <person name="Wu L."/>
            <person name="Ma J."/>
        </authorList>
    </citation>
    <scope>NUCLEOTIDE SEQUENCE [LARGE SCALE GENOMIC DNA]</scope>
    <source>
        <strain evidence="11">NBRC 106348</strain>
    </source>
</reference>
<dbReference type="RefSeq" id="WP_284294376.1">
    <property type="nucleotide sequence ID" value="NZ_BSUK01000001.1"/>
</dbReference>
<feature type="transmembrane region" description="Helical" evidence="8">
    <location>
        <begin position="99"/>
        <end position="122"/>
    </location>
</feature>
<keyword evidence="11" id="KW-1185">Reference proteome</keyword>
<evidence type="ECO:0000256" key="8">
    <source>
        <dbReference type="SAM" id="Phobius"/>
    </source>
</evidence>
<evidence type="ECO:0000256" key="7">
    <source>
        <dbReference type="SAM" id="MobiDB-lite"/>
    </source>
</evidence>
<dbReference type="Gene3D" id="1.20.1250.20">
    <property type="entry name" value="MFS general substrate transporter like domains"/>
    <property type="match status" value="1"/>
</dbReference>
<gene>
    <name evidence="10" type="ORF">GCM10025864_36960</name>
</gene>
<evidence type="ECO:0000313" key="10">
    <source>
        <dbReference type="EMBL" id="GMA25937.1"/>
    </source>
</evidence>
<sequence>MTRLETVDDRTGSDGRLGAPFWRLWTAGVVNNLGDGALTVGVGLLAATVTHDPRLVAAVSAASMLPWLLVTLPAGVLVDRVDRIRTIRTAQLTQAVVMSVLTLLVALHVITVPTLAVLAFLVTSGDVVFSLASQSVLPQIVDKPQLIKANSATYLGQTISYSLLGQSLGGLLFATASALPFGFEAASFVASAAVLARLRPSHPGAAPSAAAPQSEPDGRPSPRRGVWSDLREGLRWLSRHRLLRTLTLVLGLNTFANQIGTSVLVLFATQTIGLSRTSYGLMVAASATGGIVGGLTNTRIVRLLGAPAALVLALALNATAFAATGLVGAGYALGALMALVGFSVSIWNVISVSMRQTLVPHELLGRVNSVNRLLGWGLMPLGALVGGFLGHWFGLRVPFFVTGGFRFAVLAAAAPVLLPALRRAGVRPRDHDA</sequence>
<feature type="transmembrane region" description="Helical" evidence="8">
    <location>
        <begin position="55"/>
        <end position="78"/>
    </location>
</feature>
<comment type="subcellular location">
    <subcellularLocation>
        <location evidence="1">Cell membrane</location>
        <topology evidence="1">Multi-pass membrane protein</topology>
    </subcellularLocation>
</comment>
<keyword evidence="4 8" id="KW-0812">Transmembrane</keyword>
<protein>
    <submittedName>
        <fullName evidence="10">MFS transporter</fullName>
    </submittedName>
</protein>
<feature type="transmembrane region" description="Helical" evidence="8">
    <location>
        <begin position="245"/>
        <end position="267"/>
    </location>
</feature>
<feature type="compositionally biased region" description="Low complexity" evidence="7">
    <location>
        <begin position="204"/>
        <end position="215"/>
    </location>
</feature>
<keyword evidence="3" id="KW-1003">Cell membrane</keyword>